<dbReference type="InterPro" id="IPR039421">
    <property type="entry name" value="Type_1_exporter"/>
</dbReference>
<name>A0A1I0BT92_9FIRM</name>
<dbReference type="InterPro" id="IPR017871">
    <property type="entry name" value="ABC_transporter-like_CS"/>
</dbReference>
<dbReference type="SUPFAM" id="SSF52540">
    <property type="entry name" value="P-loop containing nucleoside triphosphate hydrolases"/>
    <property type="match status" value="1"/>
</dbReference>
<feature type="transmembrane region" description="Helical" evidence="8">
    <location>
        <begin position="336"/>
        <end position="354"/>
    </location>
</feature>
<feature type="domain" description="ABC transmembrane type-1" evidence="10">
    <location>
        <begin position="32"/>
        <end position="389"/>
    </location>
</feature>
<dbReference type="InterPro" id="IPR027417">
    <property type="entry name" value="P-loop_NTPase"/>
</dbReference>
<dbReference type="GO" id="GO:0005886">
    <property type="term" value="C:plasma membrane"/>
    <property type="evidence" value="ECO:0007669"/>
    <property type="project" value="UniProtKB-SubCell"/>
</dbReference>
<dbReference type="PANTHER" id="PTHR43394">
    <property type="entry name" value="ATP-DEPENDENT PERMEASE MDL1, MITOCHONDRIAL"/>
    <property type="match status" value="1"/>
</dbReference>
<proteinExistence type="predicted"/>
<keyword evidence="2" id="KW-0813">Transport</keyword>
<dbReference type="GO" id="GO:0005524">
    <property type="term" value="F:ATP binding"/>
    <property type="evidence" value="ECO:0007669"/>
    <property type="project" value="UniProtKB-KW"/>
</dbReference>
<dbReference type="GO" id="GO:0016887">
    <property type="term" value="F:ATP hydrolysis activity"/>
    <property type="evidence" value="ECO:0007669"/>
    <property type="project" value="InterPro"/>
</dbReference>
<evidence type="ECO:0000256" key="7">
    <source>
        <dbReference type="ARBA" id="ARBA00023136"/>
    </source>
</evidence>
<dbReference type="FunFam" id="3.40.50.300:FF:000287">
    <property type="entry name" value="Multidrug ABC transporter ATP-binding protein"/>
    <property type="match status" value="1"/>
</dbReference>
<dbReference type="SUPFAM" id="SSF90123">
    <property type="entry name" value="ABC transporter transmembrane region"/>
    <property type="match status" value="1"/>
</dbReference>
<dbReference type="Gene3D" id="1.20.1560.10">
    <property type="entry name" value="ABC transporter type 1, transmembrane domain"/>
    <property type="match status" value="1"/>
</dbReference>
<evidence type="ECO:0000256" key="1">
    <source>
        <dbReference type="ARBA" id="ARBA00004651"/>
    </source>
</evidence>
<evidence type="ECO:0000256" key="4">
    <source>
        <dbReference type="ARBA" id="ARBA00022741"/>
    </source>
</evidence>
<dbReference type="InterPro" id="IPR003593">
    <property type="entry name" value="AAA+_ATPase"/>
</dbReference>
<dbReference type="Pfam" id="PF00664">
    <property type="entry name" value="ABC_membrane"/>
    <property type="match status" value="1"/>
</dbReference>
<comment type="subcellular location">
    <subcellularLocation>
        <location evidence="1">Cell membrane</location>
        <topology evidence="1">Multi-pass membrane protein</topology>
    </subcellularLocation>
</comment>
<feature type="transmembrane region" description="Helical" evidence="8">
    <location>
        <begin position="221"/>
        <end position="240"/>
    </location>
</feature>
<dbReference type="PANTHER" id="PTHR43394:SF1">
    <property type="entry name" value="ATP-BINDING CASSETTE SUB-FAMILY B MEMBER 10, MITOCHONDRIAL"/>
    <property type="match status" value="1"/>
</dbReference>
<feature type="transmembrane region" description="Helical" evidence="8">
    <location>
        <begin position="246"/>
        <end position="266"/>
    </location>
</feature>
<dbReference type="AlphaFoldDB" id="A0A1I0BT92"/>
<accession>A0A1I0BT92</accession>
<dbReference type="Proteomes" id="UP000243819">
    <property type="component" value="Unassembled WGS sequence"/>
</dbReference>
<dbReference type="PROSITE" id="PS00211">
    <property type="entry name" value="ABC_TRANSPORTER_1"/>
    <property type="match status" value="1"/>
</dbReference>
<evidence type="ECO:0000313" key="12">
    <source>
        <dbReference type="Proteomes" id="UP000243819"/>
    </source>
</evidence>
<gene>
    <name evidence="11" type="ORF">SAMN03080614_104714</name>
</gene>
<evidence type="ECO:0000256" key="8">
    <source>
        <dbReference type="SAM" id="Phobius"/>
    </source>
</evidence>
<dbReference type="SMART" id="SM00382">
    <property type="entry name" value="AAA"/>
    <property type="match status" value="1"/>
</dbReference>
<evidence type="ECO:0000259" key="10">
    <source>
        <dbReference type="PROSITE" id="PS50929"/>
    </source>
</evidence>
<dbReference type="PROSITE" id="PS50893">
    <property type="entry name" value="ABC_TRANSPORTER_2"/>
    <property type="match status" value="1"/>
</dbReference>
<dbReference type="InterPro" id="IPR011527">
    <property type="entry name" value="ABC1_TM_dom"/>
</dbReference>
<evidence type="ECO:0000313" key="11">
    <source>
        <dbReference type="EMBL" id="SET09618.1"/>
    </source>
</evidence>
<dbReference type="CDD" id="cd03254">
    <property type="entry name" value="ABCC_Glucan_exporter_like"/>
    <property type="match status" value="1"/>
</dbReference>
<dbReference type="STRING" id="1120990.SAMN03080614_104714"/>
<feature type="domain" description="ABC transporter" evidence="9">
    <location>
        <begin position="423"/>
        <end position="657"/>
    </location>
</feature>
<dbReference type="InterPro" id="IPR003439">
    <property type="entry name" value="ABC_transporter-like_ATP-bd"/>
</dbReference>
<evidence type="ECO:0000259" key="9">
    <source>
        <dbReference type="PROSITE" id="PS50893"/>
    </source>
</evidence>
<keyword evidence="7 8" id="KW-0472">Membrane</keyword>
<keyword evidence="4" id="KW-0547">Nucleotide-binding</keyword>
<dbReference type="CDD" id="cd18544">
    <property type="entry name" value="ABC_6TM_TmrA_like"/>
    <property type="match status" value="1"/>
</dbReference>
<dbReference type="GO" id="GO:0015421">
    <property type="term" value="F:ABC-type oligopeptide transporter activity"/>
    <property type="evidence" value="ECO:0007669"/>
    <property type="project" value="TreeGrafter"/>
</dbReference>
<evidence type="ECO:0000256" key="6">
    <source>
        <dbReference type="ARBA" id="ARBA00022989"/>
    </source>
</evidence>
<evidence type="ECO:0000256" key="3">
    <source>
        <dbReference type="ARBA" id="ARBA00022692"/>
    </source>
</evidence>
<dbReference type="Gene3D" id="3.40.50.300">
    <property type="entry name" value="P-loop containing nucleotide triphosphate hydrolases"/>
    <property type="match status" value="1"/>
</dbReference>
<evidence type="ECO:0000256" key="5">
    <source>
        <dbReference type="ARBA" id="ARBA00022840"/>
    </source>
</evidence>
<keyword evidence="5 11" id="KW-0067">ATP-binding</keyword>
<evidence type="ECO:0000256" key="2">
    <source>
        <dbReference type="ARBA" id="ARBA00022448"/>
    </source>
</evidence>
<protein>
    <submittedName>
        <fullName evidence="11">ATP-binding cassette, subfamily B, MsbA</fullName>
    </submittedName>
</protein>
<dbReference type="PROSITE" id="PS50929">
    <property type="entry name" value="ABC_TM1F"/>
    <property type="match status" value="1"/>
</dbReference>
<dbReference type="EMBL" id="FOIF01000047">
    <property type="protein sequence ID" value="SET09618.1"/>
    <property type="molecule type" value="Genomic_DNA"/>
</dbReference>
<organism evidence="11 12">
    <name type="scientific">Anaerobranca gottschalkii DSM 13577</name>
    <dbReference type="NCBI Taxonomy" id="1120990"/>
    <lineage>
        <taxon>Bacteria</taxon>
        <taxon>Bacillati</taxon>
        <taxon>Bacillota</taxon>
        <taxon>Clostridia</taxon>
        <taxon>Eubacteriales</taxon>
        <taxon>Proteinivoracaceae</taxon>
        <taxon>Anaerobranca</taxon>
    </lineage>
</organism>
<sequence length="664" mass="76657">MVHEEEVIGKAYDSRLMKRLLKYAKPYWKTFAISILLLMIITVIDLARPYLVKIAIDDYIFTNPYVVVEKGFEEADRYPGIQFKGKYFIKEKYLPESYRDYPRYIIESSEEGYYLVPVNFSGESIPLSRSEYLAFRQLDIDGLTKLGFIFVLIVFLGFGLNYIQVYLLHKTGQKIIYNLREEIFTHLQKMSLSFFDKNPVGRLVTRVTNDTETLNEMFTGVLVNLFKDIFILLGIMIIMLRLNLRLALTVFSILPFVLLASLFFRIKAREAYREVRTRLARINANIAENISGMKIVQIFNQQQKKFNQFDEINKGYLDASLKEIKVFAVYRPFIDLLYYLALTILIWFGGGSVLRGTLEFGVLYAFVSYVQMFFQPINDLTEKYNILQASMASSERIFQLLDKEEDIKNPPNPVPLTKVEGKIEFKNVWFAYNEGEWVLRDVSFTINPGETVAFVGATGAGKTSIISLISRFYDIQKGEILIDGVNIKDVDQQELRKHIGVVLQDVFLFSGNVKENIRLNNENITDEDIKRIARTINAHHFIEKLPNKYEEEVQERGSTFSAGQRQLLAFARALAFDPAILVLDEATANIDTETEELIQKALTKLIEGRTTIVVAHRLSTIQNADKIIVMHKGKVREMGTHQELLEKGGLYYDLYQLQYKEQTV</sequence>
<keyword evidence="6 8" id="KW-1133">Transmembrane helix</keyword>
<dbReference type="InterPro" id="IPR036640">
    <property type="entry name" value="ABC1_TM_sf"/>
</dbReference>
<keyword evidence="12" id="KW-1185">Reference proteome</keyword>
<keyword evidence="3 8" id="KW-0812">Transmembrane</keyword>
<dbReference type="Pfam" id="PF00005">
    <property type="entry name" value="ABC_tran"/>
    <property type="match status" value="1"/>
</dbReference>
<feature type="transmembrane region" description="Helical" evidence="8">
    <location>
        <begin position="146"/>
        <end position="168"/>
    </location>
</feature>
<dbReference type="RefSeq" id="WP_207648432.1">
    <property type="nucleotide sequence ID" value="NZ_FOIF01000047.1"/>
</dbReference>
<reference evidence="12" key="1">
    <citation type="submission" date="2016-10" db="EMBL/GenBank/DDBJ databases">
        <authorList>
            <person name="Varghese N."/>
            <person name="Submissions S."/>
        </authorList>
    </citation>
    <scope>NUCLEOTIDE SEQUENCE [LARGE SCALE GENOMIC DNA]</scope>
    <source>
        <strain evidence="12">DSM 13577</strain>
    </source>
</reference>
<feature type="transmembrane region" description="Helical" evidence="8">
    <location>
        <begin position="27"/>
        <end position="44"/>
    </location>
</feature>